<evidence type="ECO:0000256" key="2">
    <source>
        <dbReference type="ARBA" id="ARBA00011925"/>
    </source>
</evidence>
<dbReference type="SUPFAM" id="SSF57667">
    <property type="entry name" value="beta-beta-alpha zinc fingers"/>
    <property type="match status" value="1"/>
</dbReference>
<dbReference type="PANTHER" id="PTHR13267">
    <property type="entry name" value="ZINC FINGER PROTEIN 277"/>
    <property type="match status" value="1"/>
</dbReference>
<dbReference type="InterPro" id="IPR040048">
    <property type="entry name" value="ZNF277"/>
</dbReference>
<proteinExistence type="inferred from homology"/>
<keyword evidence="5" id="KW-0862">Zinc</keyword>
<dbReference type="OMA" id="GKMNILY"/>
<dbReference type="OrthoDB" id="7848332at2759"/>
<keyword evidence="4" id="KW-0479">Metal-binding</keyword>
<dbReference type="PROSITE" id="PS00028">
    <property type="entry name" value="ZINC_FINGER_C2H2_1"/>
    <property type="match status" value="1"/>
</dbReference>
<evidence type="ECO:0000259" key="8">
    <source>
        <dbReference type="PROSITE" id="PS00028"/>
    </source>
</evidence>
<dbReference type="HOGENOM" id="CLU_162224_0_0_1"/>
<keyword evidence="3" id="KW-0963">Cytoplasm</keyword>
<reference evidence="9 10" key="1">
    <citation type="journal article" date="2013" name="Nature">
        <title>Insights into bilaterian evolution from three spiralian genomes.</title>
        <authorList>
            <person name="Simakov O."/>
            <person name="Marletaz F."/>
            <person name="Cho S.J."/>
            <person name="Edsinger-Gonzales E."/>
            <person name="Havlak P."/>
            <person name="Hellsten U."/>
            <person name="Kuo D.H."/>
            <person name="Larsson T."/>
            <person name="Lv J."/>
            <person name="Arendt D."/>
            <person name="Savage R."/>
            <person name="Osoegawa K."/>
            <person name="de Jong P."/>
            <person name="Grimwood J."/>
            <person name="Chapman J.A."/>
            <person name="Shapiro H."/>
            <person name="Aerts A."/>
            <person name="Otillar R.P."/>
            <person name="Terry A.Y."/>
            <person name="Boore J.L."/>
            <person name="Grigoriev I.V."/>
            <person name="Lindberg D.R."/>
            <person name="Seaver E.C."/>
            <person name="Weisblat D.A."/>
            <person name="Putnam N.H."/>
            <person name="Rokhsar D.S."/>
        </authorList>
    </citation>
    <scope>NUCLEOTIDE SEQUENCE [LARGE SCALE GENOMIC DNA]</scope>
</reference>
<keyword evidence="10" id="KW-1185">Reference proteome</keyword>
<dbReference type="CTD" id="20230292"/>
<evidence type="ECO:0000313" key="10">
    <source>
        <dbReference type="Proteomes" id="UP000030746"/>
    </source>
</evidence>
<gene>
    <name evidence="9" type="ORF">LOTGIDRAFT_107985</name>
</gene>
<feature type="domain" description="C2H2-type" evidence="8">
    <location>
        <begin position="32"/>
        <end position="53"/>
    </location>
</feature>
<comment type="subcellular location">
    <subcellularLocation>
        <location evidence="1">Cytoplasm</location>
    </subcellularLocation>
</comment>
<evidence type="ECO:0000256" key="7">
    <source>
        <dbReference type="SAM" id="MobiDB-lite"/>
    </source>
</evidence>
<dbReference type="EMBL" id="KB203566">
    <property type="protein sequence ID" value="ESO83945.1"/>
    <property type="molecule type" value="Genomic_DNA"/>
</dbReference>
<organism evidence="9 10">
    <name type="scientific">Lottia gigantea</name>
    <name type="common">Giant owl limpet</name>
    <dbReference type="NCBI Taxonomy" id="225164"/>
    <lineage>
        <taxon>Eukaryota</taxon>
        <taxon>Metazoa</taxon>
        <taxon>Spiralia</taxon>
        <taxon>Lophotrochozoa</taxon>
        <taxon>Mollusca</taxon>
        <taxon>Gastropoda</taxon>
        <taxon>Patellogastropoda</taxon>
        <taxon>Lottioidea</taxon>
        <taxon>Lottiidae</taxon>
        <taxon>Lottia</taxon>
    </lineage>
</organism>
<dbReference type="InterPro" id="IPR013087">
    <property type="entry name" value="Znf_C2H2_type"/>
</dbReference>
<dbReference type="RefSeq" id="XP_009065074.1">
    <property type="nucleotide sequence ID" value="XM_009066826.1"/>
</dbReference>
<feature type="region of interest" description="Disordered" evidence="7">
    <location>
        <begin position="1"/>
        <end position="24"/>
    </location>
</feature>
<protein>
    <recommendedName>
        <fullName evidence="2">type I protein arginine methyltransferase</fullName>
        <ecNumber evidence="2">2.1.1.319</ecNumber>
    </recommendedName>
</protein>
<dbReference type="GO" id="GO:0005737">
    <property type="term" value="C:cytoplasm"/>
    <property type="evidence" value="ECO:0007669"/>
    <property type="project" value="UniProtKB-SubCell"/>
</dbReference>
<sequence>MDDDNEYDDVEWDDDENEDNDDDNELIGDVKCLFCDEVFKSASLLFEHCKEQHNFDIKEICVMWKLDCISYIKMINYIRKMVRPLLAYKRKVREIPPWSNDEYMKPADCEDLLLQYGMLSLIISPI</sequence>
<dbReference type="Pfam" id="PF21137">
    <property type="entry name" value="ANM3_C2H2_Zf"/>
    <property type="match status" value="1"/>
</dbReference>
<evidence type="ECO:0000313" key="9">
    <source>
        <dbReference type="EMBL" id="ESO83945.1"/>
    </source>
</evidence>
<dbReference type="AlphaFoldDB" id="V3ZNB8"/>
<dbReference type="STRING" id="225164.V3ZNB8"/>
<evidence type="ECO:0000256" key="4">
    <source>
        <dbReference type="ARBA" id="ARBA00022723"/>
    </source>
</evidence>
<dbReference type="GO" id="GO:0035242">
    <property type="term" value="F:protein-arginine omega-N asymmetric methyltransferase activity"/>
    <property type="evidence" value="ECO:0007669"/>
    <property type="project" value="UniProtKB-EC"/>
</dbReference>
<evidence type="ECO:0000256" key="1">
    <source>
        <dbReference type="ARBA" id="ARBA00004496"/>
    </source>
</evidence>
<dbReference type="GO" id="GO:0046872">
    <property type="term" value="F:metal ion binding"/>
    <property type="evidence" value="ECO:0007669"/>
    <property type="project" value="UniProtKB-KW"/>
</dbReference>
<dbReference type="Proteomes" id="UP000030746">
    <property type="component" value="Unassembled WGS sequence"/>
</dbReference>
<dbReference type="GeneID" id="20230292"/>
<accession>V3ZNB8</accession>
<evidence type="ECO:0000256" key="5">
    <source>
        <dbReference type="ARBA" id="ARBA00022833"/>
    </source>
</evidence>
<dbReference type="EC" id="2.1.1.319" evidence="2"/>
<dbReference type="InterPro" id="IPR036236">
    <property type="entry name" value="Znf_C2H2_sf"/>
</dbReference>
<comment type="similarity">
    <text evidence="6">Belongs to the ZNF277 family.</text>
</comment>
<name>V3ZNB8_LOTGI</name>
<dbReference type="KEGG" id="lgi:LOTGIDRAFT_107985"/>
<dbReference type="PANTHER" id="PTHR13267:SF3">
    <property type="entry name" value="ZINC FINGER PROTEIN 277"/>
    <property type="match status" value="1"/>
</dbReference>
<evidence type="ECO:0000256" key="6">
    <source>
        <dbReference type="ARBA" id="ARBA00034119"/>
    </source>
</evidence>
<evidence type="ECO:0000256" key="3">
    <source>
        <dbReference type="ARBA" id="ARBA00022490"/>
    </source>
</evidence>
<dbReference type="InterPro" id="IPR049482">
    <property type="entry name" value="ANM3-like_C2H2_Zf"/>
</dbReference>